<evidence type="ECO:0000256" key="14">
    <source>
        <dbReference type="RuleBase" id="RU362071"/>
    </source>
</evidence>
<feature type="transmembrane region" description="Helical" evidence="14">
    <location>
        <begin position="7"/>
        <end position="28"/>
    </location>
</feature>
<keyword evidence="15" id="KW-0282">Flagellum</keyword>
<keyword evidence="11 14" id="KW-0975">Bacterial flagellum</keyword>
<organism evidence="15 16">
    <name type="scientific">Clostridium oryzae</name>
    <dbReference type="NCBI Taxonomy" id="1450648"/>
    <lineage>
        <taxon>Bacteria</taxon>
        <taxon>Bacillati</taxon>
        <taxon>Bacillota</taxon>
        <taxon>Clostridia</taxon>
        <taxon>Eubacteriales</taxon>
        <taxon>Clostridiaceae</taxon>
        <taxon>Clostridium</taxon>
    </lineage>
</organism>
<dbReference type="AlphaFoldDB" id="A0A1V4ITZ8"/>
<dbReference type="GO" id="GO:0005886">
    <property type="term" value="C:plasma membrane"/>
    <property type="evidence" value="ECO:0007669"/>
    <property type="project" value="UniProtKB-SubCell"/>
</dbReference>
<dbReference type="Pfam" id="PF01311">
    <property type="entry name" value="Bac_export_1"/>
    <property type="match status" value="1"/>
</dbReference>
<comment type="similarity">
    <text evidence="3">Belongs to the type III secretion exporter family.</text>
</comment>
<dbReference type="STRING" id="1450648.CLORY_13480"/>
<feature type="transmembrane region" description="Helical" evidence="14">
    <location>
        <begin position="124"/>
        <end position="147"/>
    </location>
</feature>
<keyword evidence="5 14" id="KW-1003">Cell membrane</keyword>
<dbReference type="PRINTS" id="PR00950">
    <property type="entry name" value="TYPE3IMSPROT"/>
</dbReference>
<feature type="transmembrane region" description="Helical" evidence="14">
    <location>
        <begin position="66"/>
        <end position="91"/>
    </location>
</feature>
<keyword evidence="4" id="KW-0813">Transport</keyword>
<dbReference type="NCBIfam" id="NF009411">
    <property type="entry name" value="PRK12772.1"/>
    <property type="match status" value="1"/>
</dbReference>
<dbReference type="Pfam" id="PF01312">
    <property type="entry name" value="Bac_export_2"/>
    <property type="match status" value="1"/>
</dbReference>
<feature type="transmembrane region" description="Helical" evidence="14">
    <location>
        <begin position="398"/>
        <end position="420"/>
    </location>
</feature>
<keyword evidence="16" id="KW-1185">Reference proteome</keyword>
<dbReference type="RefSeq" id="WP_079422761.1">
    <property type="nucleotide sequence ID" value="NZ_MZGV01000010.1"/>
</dbReference>
<accession>A0A1V4ITZ8</accession>
<dbReference type="GO" id="GO:0009306">
    <property type="term" value="P:protein secretion"/>
    <property type="evidence" value="ECO:0007669"/>
    <property type="project" value="InterPro"/>
</dbReference>
<keyword evidence="15" id="KW-0966">Cell projection</keyword>
<evidence type="ECO:0000256" key="1">
    <source>
        <dbReference type="ARBA" id="ARBA00002578"/>
    </source>
</evidence>
<dbReference type="GO" id="GO:0006605">
    <property type="term" value="P:protein targeting"/>
    <property type="evidence" value="ECO:0007669"/>
    <property type="project" value="UniProtKB-UniRule"/>
</dbReference>
<evidence type="ECO:0000313" key="15">
    <source>
        <dbReference type="EMBL" id="OPJ63265.1"/>
    </source>
</evidence>
<dbReference type="InterPro" id="IPR006135">
    <property type="entry name" value="T3SS_substrate_exporter"/>
</dbReference>
<evidence type="ECO:0000256" key="12">
    <source>
        <dbReference type="ARBA" id="ARBA00023225"/>
    </source>
</evidence>
<dbReference type="FunFam" id="3.40.1690.10:FF:000001">
    <property type="entry name" value="Flagellar biosynthetic protein FlhB"/>
    <property type="match status" value="1"/>
</dbReference>
<comment type="caution">
    <text evidence="15">The sequence shown here is derived from an EMBL/GenBank/DDBJ whole genome shotgun (WGS) entry which is preliminary data.</text>
</comment>
<evidence type="ECO:0000256" key="7">
    <source>
        <dbReference type="ARBA" id="ARBA00022795"/>
    </source>
</evidence>
<keyword evidence="9 14" id="KW-1133">Transmembrane helix</keyword>
<comment type="subcellular location">
    <subcellularLocation>
        <location evidence="14">Cell membrane</location>
        <topology evidence="14">Multi-pass membrane protein</topology>
    </subcellularLocation>
    <subcellularLocation>
        <location evidence="14">Bacterial flagellum basal body</location>
    </subcellularLocation>
</comment>
<dbReference type="EMBL" id="MZGV01000010">
    <property type="protein sequence ID" value="OPJ63265.1"/>
    <property type="molecule type" value="Genomic_DNA"/>
</dbReference>
<comment type="similarity">
    <text evidence="2 14">Belongs to the FliR/MopE/SpaR family.</text>
</comment>
<dbReference type="Gene3D" id="6.10.250.2080">
    <property type="match status" value="1"/>
</dbReference>
<name>A0A1V4ITZ8_9CLOT</name>
<evidence type="ECO:0000256" key="6">
    <source>
        <dbReference type="ARBA" id="ARBA00022692"/>
    </source>
</evidence>
<dbReference type="SUPFAM" id="SSF160544">
    <property type="entry name" value="EscU C-terminal domain-like"/>
    <property type="match status" value="1"/>
</dbReference>
<keyword evidence="6 14" id="KW-0812">Transmembrane</keyword>
<evidence type="ECO:0000256" key="3">
    <source>
        <dbReference type="ARBA" id="ARBA00010690"/>
    </source>
</evidence>
<dbReference type="OrthoDB" id="9807950at2"/>
<dbReference type="Gene3D" id="3.40.1690.10">
    <property type="entry name" value="secretion proteins EscU"/>
    <property type="match status" value="1"/>
</dbReference>
<proteinExistence type="inferred from homology"/>
<gene>
    <name evidence="15" type="primary">flhB_1</name>
    <name evidence="15" type="ORF">CLORY_13480</name>
</gene>
<keyword evidence="7" id="KW-1005">Bacterial flagellum biogenesis</keyword>
<keyword evidence="8" id="KW-0653">Protein transport</keyword>
<keyword evidence="10 14" id="KW-0472">Membrane</keyword>
<dbReference type="NCBIfam" id="TIGR01400">
    <property type="entry name" value="fliR"/>
    <property type="match status" value="1"/>
</dbReference>
<evidence type="ECO:0000256" key="11">
    <source>
        <dbReference type="ARBA" id="ARBA00023143"/>
    </source>
</evidence>
<feature type="transmembrane region" description="Helical" evidence="14">
    <location>
        <begin position="207"/>
        <end position="229"/>
    </location>
</feature>
<feature type="transmembrane region" description="Helical" evidence="14">
    <location>
        <begin position="34"/>
        <end position="54"/>
    </location>
</feature>
<keyword evidence="12" id="KW-1006">Bacterial flagellum protein export</keyword>
<dbReference type="GO" id="GO:0044780">
    <property type="term" value="P:bacterial-type flagellum assembly"/>
    <property type="evidence" value="ECO:0007669"/>
    <property type="project" value="UniProtKB-UniRule"/>
</dbReference>
<evidence type="ECO:0000256" key="13">
    <source>
        <dbReference type="NCBIfam" id="TIGR01400"/>
    </source>
</evidence>
<feature type="transmembrane region" description="Helical" evidence="14">
    <location>
        <begin position="290"/>
        <end position="310"/>
    </location>
</feature>
<evidence type="ECO:0000256" key="10">
    <source>
        <dbReference type="ARBA" id="ARBA00023136"/>
    </source>
</evidence>
<feature type="transmembrane region" description="Helical" evidence="14">
    <location>
        <begin position="449"/>
        <end position="467"/>
    </location>
</feature>
<comment type="function">
    <text evidence="1 14">Role in flagellar biosynthesis.</text>
</comment>
<sequence length="610" mass="67496">MIDTVYFTALILIFIRLVTFVALVPIFFPKGTPNIMKAFIAGVLAIIIAPTVDATSIKSINDNYTLALYVVNEFAIGIVLGSIVSMVLSMLKLAGQLLDLQMGLAMMSLFDPNSNTNSTLMETFFYWIALMVFILSDGHLVLLKAIIQSFQIVNLGHGILYSGTMMVAITSLIKVFVIAFRIAIPLILVLMITDITLGLVSRTVPQLNVMLLGIPVKIAVGLTIVAFAMPEIVKSMVIVFQNIPDIFNSVYKAIPMVLIFAAGDDKTEEATPKKKGDARKKGQVARSRDVGLALTLLAATVVISAAGGSVGRELEKTLVYFLSDNIRDISALTAGKVGYMAIVIIAKIFFPVILPIMLMGIAASYFQTGFLFTLDTIKPKFSGMDPLAGFKRMFSSRTFVNLIKDIIVVTIVGFIGYRFLMSNYSEILKLGFVAVDRVPKQFGNYVLDIMRQIALVMIIIAGADYFYQKYKYKKDMKMSKQEVKEEFKQQEGDPKIKGKIRQKQREMATRRMMAKIPDATVVITNPTHVAVALKYEEGGSEAPVVIAKGLDLVAYNIKKIAKENDIPIIENKPLARLMYEEVDLDREIPVSMYQAVAEILAVIYAMKKKK</sequence>
<dbReference type="GO" id="GO:0009425">
    <property type="term" value="C:bacterial-type flagellum basal body"/>
    <property type="evidence" value="ECO:0007669"/>
    <property type="project" value="UniProtKB-SubCell"/>
</dbReference>
<evidence type="ECO:0000256" key="8">
    <source>
        <dbReference type="ARBA" id="ARBA00022927"/>
    </source>
</evidence>
<feature type="transmembrane region" description="Helical" evidence="14">
    <location>
        <begin position="182"/>
        <end position="200"/>
    </location>
</feature>
<dbReference type="InterPro" id="IPR006303">
    <property type="entry name" value="FliR"/>
</dbReference>
<dbReference type="InterPro" id="IPR029025">
    <property type="entry name" value="T3SS_substrate_exporter_C"/>
</dbReference>
<keyword evidence="15" id="KW-0969">Cilium</keyword>
<dbReference type="InterPro" id="IPR002010">
    <property type="entry name" value="T3SS_IM_R"/>
</dbReference>
<evidence type="ECO:0000256" key="5">
    <source>
        <dbReference type="ARBA" id="ARBA00022475"/>
    </source>
</evidence>
<dbReference type="PANTHER" id="PTHR30531">
    <property type="entry name" value="FLAGELLAR BIOSYNTHETIC PROTEIN FLHB"/>
    <property type="match status" value="1"/>
</dbReference>
<dbReference type="PANTHER" id="PTHR30531:SF12">
    <property type="entry name" value="FLAGELLAR BIOSYNTHETIC PROTEIN FLHB"/>
    <property type="match status" value="1"/>
</dbReference>
<dbReference type="NCBIfam" id="TIGR00328">
    <property type="entry name" value="flhB"/>
    <property type="match status" value="1"/>
</dbReference>
<dbReference type="InterPro" id="IPR006136">
    <property type="entry name" value="FlhB"/>
</dbReference>
<evidence type="ECO:0000256" key="9">
    <source>
        <dbReference type="ARBA" id="ARBA00022989"/>
    </source>
</evidence>
<protein>
    <recommendedName>
        <fullName evidence="13 14">Flagellar biosynthetic protein FliR</fullName>
    </recommendedName>
</protein>
<reference evidence="15 16" key="1">
    <citation type="submission" date="2017-03" db="EMBL/GenBank/DDBJ databases">
        <title>Genome sequence of Clostridium oryzae DSM 28571.</title>
        <authorList>
            <person name="Poehlein A."/>
            <person name="Daniel R."/>
        </authorList>
    </citation>
    <scope>NUCLEOTIDE SEQUENCE [LARGE SCALE GENOMIC DNA]</scope>
    <source>
        <strain evidence="15 16">DSM 28571</strain>
    </source>
</reference>
<evidence type="ECO:0000313" key="16">
    <source>
        <dbReference type="Proteomes" id="UP000190080"/>
    </source>
</evidence>
<dbReference type="Proteomes" id="UP000190080">
    <property type="component" value="Unassembled WGS sequence"/>
</dbReference>
<evidence type="ECO:0000256" key="2">
    <source>
        <dbReference type="ARBA" id="ARBA00009772"/>
    </source>
</evidence>
<evidence type="ECO:0000256" key="4">
    <source>
        <dbReference type="ARBA" id="ARBA00022448"/>
    </source>
</evidence>